<dbReference type="PANTHER" id="PTHR43221">
    <property type="entry name" value="PROTEASE HTPX"/>
    <property type="match status" value="1"/>
</dbReference>
<evidence type="ECO:0000313" key="15">
    <source>
        <dbReference type="Proteomes" id="UP000006794"/>
    </source>
</evidence>
<feature type="transmembrane region" description="Helical" evidence="12">
    <location>
        <begin position="122"/>
        <end position="141"/>
    </location>
</feature>
<keyword evidence="6 10" id="KW-0862">Zinc</keyword>
<evidence type="ECO:0000256" key="1">
    <source>
        <dbReference type="ARBA" id="ARBA00022475"/>
    </source>
</evidence>
<keyword evidence="7 12" id="KW-1133">Transmembrane helix</keyword>
<evidence type="ECO:0000256" key="12">
    <source>
        <dbReference type="SAM" id="Phobius"/>
    </source>
</evidence>
<reference evidence="14 15" key="1">
    <citation type="journal article" date="2012" name="Stand. Genomic Sci.">
        <title>Complete genome sequence of Halopiger xanaduensis type strain (SH-6(T)).</title>
        <authorList>
            <person name="Anderson I."/>
            <person name="Tindall B.J."/>
            <person name="Rohde M."/>
            <person name="Lucas S."/>
            <person name="Han J."/>
            <person name="Lapidus A."/>
            <person name="Cheng J.F."/>
            <person name="Goodwin L."/>
            <person name="Pitluck S."/>
            <person name="Peters L."/>
            <person name="Pati A."/>
            <person name="Mikhailova N."/>
            <person name="Pagani I."/>
            <person name="Teshima H."/>
            <person name="Han C."/>
            <person name="Tapia R."/>
            <person name="Land M."/>
            <person name="Woyke T."/>
            <person name="Klenk H.P."/>
            <person name="Kyrpides N."/>
            <person name="Ivanova N."/>
        </authorList>
    </citation>
    <scope>NUCLEOTIDE SEQUENCE [LARGE SCALE GENOMIC DNA]</scope>
    <source>
        <strain evidence="15">DSM 18323 / JCM 14033 / SH-6</strain>
    </source>
</reference>
<keyword evidence="4" id="KW-0479">Metal-binding</keyword>
<dbReference type="HOGENOM" id="CLU_051792_0_0_2"/>
<evidence type="ECO:0000256" key="3">
    <source>
        <dbReference type="ARBA" id="ARBA00022692"/>
    </source>
</evidence>
<evidence type="ECO:0000313" key="14">
    <source>
        <dbReference type="EMBL" id="AEH38564.1"/>
    </source>
</evidence>
<sequence>MAAATVIAGLGLAILLPLEILGVGAMVIIFLTIVPMVGTAFLLFYGVWVVIAGIYRRVMPGPLVVGRIAHDGMADAVESVASTVARPAADVSLCQFAGAVAGLITWYAGLVVVTHGATPRPLPTVLVIAVLVGVVFAVYHTGRTIYDELRRGGTVQRQLEADVDTVGSTDSSEQEREQASADELQSRVDRLARQVDVPAPTVRLGRAQRPIAATTGLRSDASTIVVSRGLVETLEDLELEAVLAHEISHVVNRDAAVLTLLSMPAVKIDAMLEEVDDQGSEEADPQSALRHPSVVFAGLFVAALNRWAVAVVARYREYVADRGAVAITGDPAALAGALEKLDAELENRPSSDLRNHSSTAAFSIVPPPWEEHRFFDRTRRFIDRTIFGTHPPTEKRIERLRARA</sequence>
<keyword evidence="8 10" id="KW-0482">Metalloprotease</keyword>
<comment type="similarity">
    <text evidence="10">Belongs to the peptidase M48 family.</text>
</comment>
<dbReference type="InterPro" id="IPR001915">
    <property type="entry name" value="Peptidase_M48"/>
</dbReference>
<evidence type="ECO:0000256" key="8">
    <source>
        <dbReference type="ARBA" id="ARBA00023049"/>
    </source>
</evidence>
<keyword evidence="2 10" id="KW-0645">Protease</keyword>
<accession>F8D3C5</accession>
<dbReference type="InterPro" id="IPR050083">
    <property type="entry name" value="HtpX_protease"/>
</dbReference>
<protein>
    <submittedName>
        <fullName evidence="14">Peptidase M48 Ste24p</fullName>
    </submittedName>
</protein>
<organism evidence="14 15">
    <name type="scientific">Halopiger xanaduensis (strain DSM 18323 / JCM 14033 / SH-6)</name>
    <dbReference type="NCBI Taxonomy" id="797210"/>
    <lineage>
        <taxon>Archaea</taxon>
        <taxon>Methanobacteriati</taxon>
        <taxon>Methanobacteriota</taxon>
        <taxon>Stenosarchaea group</taxon>
        <taxon>Halobacteria</taxon>
        <taxon>Halobacteriales</taxon>
        <taxon>Natrialbaceae</taxon>
        <taxon>Halopiger</taxon>
    </lineage>
</organism>
<dbReference type="GO" id="GO:0006508">
    <property type="term" value="P:proteolysis"/>
    <property type="evidence" value="ECO:0007669"/>
    <property type="project" value="UniProtKB-KW"/>
</dbReference>
<dbReference type="AlphaFoldDB" id="F8D3C5"/>
<feature type="compositionally biased region" description="Basic and acidic residues" evidence="11">
    <location>
        <begin position="173"/>
        <end position="183"/>
    </location>
</feature>
<keyword evidence="3 12" id="KW-0812">Transmembrane</keyword>
<name>F8D3C5_HALXS</name>
<feature type="transmembrane region" description="Helical" evidence="12">
    <location>
        <begin position="27"/>
        <end position="51"/>
    </location>
</feature>
<evidence type="ECO:0000256" key="11">
    <source>
        <dbReference type="SAM" id="MobiDB-lite"/>
    </source>
</evidence>
<keyword evidence="9 12" id="KW-0472">Membrane</keyword>
<keyword evidence="15" id="KW-1185">Reference proteome</keyword>
<dbReference type="EMBL" id="CP002839">
    <property type="protein sequence ID" value="AEH38564.1"/>
    <property type="molecule type" value="Genomic_DNA"/>
</dbReference>
<dbReference type="RefSeq" id="WP_013881450.1">
    <property type="nucleotide sequence ID" value="NC_015666.1"/>
</dbReference>
<evidence type="ECO:0000256" key="10">
    <source>
        <dbReference type="RuleBase" id="RU003983"/>
    </source>
</evidence>
<dbReference type="KEGG" id="hxa:Halxa_3959"/>
<evidence type="ECO:0000256" key="6">
    <source>
        <dbReference type="ARBA" id="ARBA00022833"/>
    </source>
</evidence>
<dbReference type="eggNOG" id="arCOG01331">
    <property type="taxonomic scope" value="Archaea"/>
</dbReference>
<comment type="cofactor">
    <cofactor evidence="10">
        <name>Zn(2+)</name>
        <dbReference type="ChEBI" id="CHEBI:29105"/>
    </cofactor>
    <text evidence="10">Binds 1 zinc ion per subunit.</text>
</comment>
<dbReference type="Proteomes" id="UP000006794">
    <property type="component" value="Chromosome"/>
</dbReference>
<dbReference type="GO" id="GO:0004222">
    <property type="term" value="F:metalloendopeptidase activity"/>
    <property type="evidence" value="ECO:0007669"/>
    <property type="project" value="InterPro"/>
</dbReference>
<evidence type="ECO:0000256" key="7">
    <source>
        <dbReference type="ARBA" id="ARBA00022989"/>
    </source>
</evidence>
<feature type="region of interest" description="Disordered" evidence="11">
    <location>
        <begin position="163"/>
        <end position="183"/>
    </location>
</feature>
<evidence type="ECO:0000256" key="2">
    <source>
        <dbReference type="ARBA" id="ARBA00022670"/>
    </source>
</evidence>
<dbReference type="Pfam" id="PF01435">
    <property type="entry name" value="Peptidase_M48"/>
    <property type="match status" value="1"/>
</dbReference>
<keyword evidence="5 10" id="KW-0378">Hydrolase</keyword>
<evidence type="ECO:0000259" key="13">
    <source>
        <dbReference type="Pfam" id="PF01435"/>
    </source>
</evidence>
<feature type="domain" description="Peptidase M48" evidence="13">
    <location>
        <begin position="181"/>
        <end position="403"/>
    </location>
</feature>
<dbReference type="GeneID" id="10798901"/>
<evidence type="ECO:0000256" key="4">
    <source>
        <dbReference type="ARBA" id="ARBA00022723"/>
    </source>
</evidence>
<feature type="transmembrane region" description="Helical" evidence="12">
    <location>
        <begin position="96"/>
        <end position="116"/>
    </location>
</feature>
<proteinExistence type="inferred from homology"/>
<dbReference type="GO" id="GO:0046872">
    <property type="term" value="F:metal ion binding"/>
    <property type="evidence" value="ECO:0007669"/>
    <property type="project" value="UniProtKB-KW"/>
</dbReference>
<dbReference type="PANTHER" id="PTHR43221:SF2">
    <property type="entry name" value="PROTEASE HTPX HOMOLOG"/>
    <property type="match status" value="1"/>
</dbReference>
<evidence type="ECO:0000256" key="5">
    <source>
        <dbReference type="ARBA" id="ARBA00022801"/>
    </source>
</evidence>
<gene>
    <name evidence="14" type="ordered locus">Halxa_3959</name>
</gene>
<evidence type="ECO:0000256" key="9">
    <source>
        <dbReference type="ARBA" id="ARBA00023136"/>
    </source>
</evidence>
<dbReference type="Gene3D" id="3.30.2010.10">
    <property type="entry name" value="Metalloproteases ('zincins'), catalytic domain"/>
    <property type="match status" value="1"/>
</dbReference>
<dbReference type="STRING" id="797210.Halxa_3959"/>
<keyword evidence="1" id="KW-1003">Cell membrane</keyword>